<gene>
    <name evidence="6" type="ORF">MGL_1816</name>
</gene>
<dbReference type="InParanoid" id="A8Q1N7"/>
<keyword evidence="7" id="KW-1185">Reference proteome</keyword>
<dbReference type="InterPro" id="IPR013149">
    <property type="entry name" value="ADH-like_C"/>
</dbReference>
<name>A8Q1N7_MALGO</name>
<evidence type="ECO:0000256" key="3">
    <source>
        <dbReference type="ARBA" id="ARBA00022833"/>
    </source>
</evidence>
<dbReference type="STRING" id="425265.A8Q1N7"/>
<reference evidence="6 7" key="1">
    <citation type="journal article" date="2007" name="Proc. Natl. Acad. Sci. U.S.A.">
        <title>Dandruff-associated Malassezia genomes reveal convergent and divergent virulence traits shared with plant and human fungal pathogens.</title>
        <authorList>
            <person name="Xu J."/>
            <person name="Saunders C.W."/>
            <person name="Hu P."/>
            <person name="Grant R.A."/>
            <person name="Boekhout T."/>
            <person name="Kuramae E.E."/>
            <person name="Kronstad J.W."/>
            <person name="Deangelis Y.M."/>
            <person name="Reeder N.L."/>
            <person name="Johnstone K.R."/>
            <person name="Leland M."/>
            <person name="Fieno A.M."/>
            <person name="Begley W.M."/>
            <person name="Sun Y."/>
            <person name="Lacey M.P."/>
            <person name="Chaudhary T."/>
            <person name="Keough T."/>
            <person name="Chu L."/>
            <person name="Sears R."/>
            <person name="Yuan B."/>
            <person name="Dawson T.L.Jr."/>
        </authorList>
    </citation>
    <scope>NUCLEOTIDE SEQUENCE [LARGE SCALE GENOMIC DNA]</scope>
    <source>
        <strain evidence="7">ATCC MYA-4612 / CBS 7966</strain>
    </source>
</reference>
<evidence type="ECO:0000256" key="1">
    <source>
        <dbReference type="ARBA" id="ARBA00001947"/>
    </source>
</evidence>
<protein>
    <recommendedName>
        <fullName evidence="5">Alcohol dehydrogenase-like C-terminal domain-containing protein</fullName>
    </recommendedName>
</protein>
<sequence length="170" mass="18263">MIDTYNCRWPDGSIAQGGYSTAIRAHKQFVFPIPESIESKHAAPMLCAGLTVFSPLYRHKVGPGSRVGIVGIGGLGHFGIMFARAMGADAVVAISHTASKRDDALKMGATDFVLMKEEREWAATFQEMPLDLILITAASSAVELTAIVSCLRVEGRLVCLALPKATCIFH</sequence>
<comment type="cofactor">
    <cofactor evidence="1">
        <name>Zn(2+)</name>
        <dbReference type="ChEBI" id="CHEBI:29105"/>
    </cofactor>
</comment>
<organism evidence="6 7">
    <name type="scientific">Malassezia globosa (strain ATCC MYA-4612 / CBS 7966)</name>
    <name type="common">Dandruff-associated fungus</name>
    <dbReference type="NCBI Taxonomy" id="425265"/>
    <lineage>
        <taxon>Eukaryota</taxon>
        <taxon>Fungi</taxon>
        <taxon>Dikarya</taxon>
        <taxon>Basidiomycota</taxon>
        <taxon>Ustilaginomycotina</taxon>
        <taxon>Malasseziomycetes</taxon>
        <taxon>Malasseziales</taxon>
        <taxon>Malasseziaceae</taxon>
        <taxon>Malassezia</taxon>
    </lineage>
</organism>
<evidence type="ECO:0000256" key="2">
    <source>
        <dbReference type="ARBA" id="ARBA00022723"/>
    </source>
</evidence>
<dbReference type="FunFam" id="3.40.50.720:FF:000022">
    <property type="entry name" value="Cinnamyl alcohol dehydrogenase"/>
    <property type="match status" value="1"/>
</dbReference>
<dbReference type="KEGG" id="mgl:MGL_1816"/>
<feature type="domain" description="Alcohol dehydrogenase-like C-terminal" evidence="5">
    <location>
        <begin position="74"/>
        <end position="165"/>
    </location>
</feature>
<dbReference type="RefSeq" id="XP_001730817.1">
    <property type="nucleotide sequence ID" value="XM_001730765.1"/>
</dbReference>
<evidence type="ECO:0000313" key="6">
    <source>
        <dbReference type="EMBL" id="EDP43603.1"/>
    </source>
</evidence>
<dbReference type="PANTHER" id="PTHR42683">
    <property type="entry name" value="ALDEHYDE REDUCTASE"/>
    <property type="match status" value="1"/>
</dbReference>
<accession>A8Q1N7</accession>
<dbReference type="GeneID" id="5855124"/>
<keyword evidence="2" id="KW-0479">Metal-binding</keyword>
<dbReference type="Gene3D" id="3.90.180.10">
    <property type="entry name" value="Medium-chain alcohol dehydrogenases, catalytic domain"/>
    <property type="match status" value="1"/>
</dbReference>
<dbReference type="GO" id="GO:0046872">
    <property type="term" value="F:metal ion binding"/>
    <property type="evidence" value="ECO:0007669"/>
    <property type="project" value="UniProtKB-KW"/>
</dbReference>
<dbReference type="EMBL" id="AAYY01000006">
    <property type="protein sequence ID" value="EDP43603.1"/>
    <property type="molecule type" value="Genomic_DNA"/>
</dbReference>
<dbReference type="VEuPathDB" id="FungiDB:MGL_1816"/>
<proteinExistence type="predicted"/>
<keyword evidence="3" id="KW-0862">Zinc</keyword>
<dbReference type="SUPFAM" id="SSF51735">
    <property type="entry name" value="NAD(P)-binding Rossmann-fold domains"/>
    <property type="match status" value="1"/>
</dbReference>
<dbReference type="InterPro" id="IPR036291">
    <property type="entry name" value="NAD(P)-bd_dom_sf"/>
</dbReference>
<comment type="caution">
    <text evidence="6">The sequence shown here is derived from an EMBL/GenBank/DDBJ whole genome shotgun (WGS) entry which is preliminary data.</text>
</comment>
<keyword evidence="4" id="KW-0560">Oxidoreductase</keyword>
<dbReference type="Proteomes" id="UP000008837">
    <property type="component" value="Unassembled WGS sequence"/>
</dbReference>
<dbReference type="InterPro" id="IPR047109">
    <property type="entry name" value="CAD-like"/>
</dbReference>
<dbReference type="Pfam" id="PF00107">
    <property type="entry name" value="ADH_zinc_N"/>
    <property type="match status" value="1"/>
</dbReference>
<evidence type="ECO:0000256" key="4">
    <source>
        <dbReference type="ARBA" id="ARBA00023002"/>
    </source>
</evidence>
<dbReference type="AlphaFoldDB" id="A8Q1N7"/>
<dbReference type="GO" id="GO:0016616">
    <property type="term" value="F:oxidoreductase activity, acting on the CH-OH group of donors, NAD or NADP as acceptor"/>
    <property type="evidence" value="ECO:0007669"/>
    <property type="project" value="InterPro"/>
</dbReference>
<dbReference type="OrthoDB" id="1879366at2759"/>
<evidence type="ECO:0000259" key="5">
    <source>
        <dbReference type="Pfam" id="PF00107"/>
    </source>
</evidence>
<dbReference type="Gene3D" id="3.40.50.720">
    <property type="entry name" value="NAD(P)-binding Rossmann-like Domain"/>
    <property type="match status" value="1"/>
</dbReference>
<evidence type="ECO:0000313" key="7">
    <source>
        <dbReference type="Proteomes" id="UP000008837"/>
    </source>
</evidence>